<organism evidence="1">
    <name type="scientific">uncultured marine phage</name>
    <dbReference type="NCBI Taxonomy" id="707152"/>
    <lineage>
        <taxon>Viruses</taxon>
        <taxon>environmental samples</taxon>
    </lineage>
</organism>
<protein>
    <submittedName>
        <fullName evidence="1">Uncharacterized protein</fullName>
    </submittedName>
</protein>
<evidence type="ECO:0000313" key="1">
    <source>
        <dbReference type="EMBL" id="CAG7581118.1"/>
    </source>
</evidence>
<name>A0A8D9C9B7_9VIRU</name>
<reference evidence="1" key="1">
    <citation type="submission" date="2021-06" db="EMBL/GenBank/DDBJ databases">
        <authorList>
            <person name="Gannon L."/>
            <person name="Redgwell R T."/>
            <person name="Michniewski S."/>
            <person name="Harrison D C."/>
            <person name="Millard A."/>
        </authorList>
    </citation>
    <scope>NUCLEOTIDE SEQUENCE</scope>
</reference>
<accession>A0A8D9C9B7</accession>
<sequence length="128" mass="14948">MTISKTQFFNLFFGNYNLSEDKIKYSSTLALLDLMSDNDVEKHFNPEKSDLLGMSDLLDYFKENGKNEDIVGKLKEISKWNKDQKEFHGSDQDFEKVGLTLKDSLILPNNEYILEPLKELYLENKINQ</sequence>
<gene>
    <name evidence="1" type="ORF">SLAVMIC_00683</name>
</gene>
<proteinExistence type="predicted"/>
<dbReference type="EMBL" id="OU342829">
    <property type="protein sequence ID" value="CAG7581118.1"/>
    <property type="molecule type" value="Genomic_DNA"/>
</dbReference>